<accession>A0A814WDD4</accession>
<evidence type="ECO:0000313" key="3">
    <source>
        <dbReference type="EMBL" id="CAF1202571.1"/>
    </source>
</evidence>
<dbReference type="EMBL" id="CAJNOV010005251">
    <property type="protein sequence ID" value="CAF1202571.1"/>
    <property type="molecule type" value="Genomic_DNA"/>
</dbReference>
<dbReference type="AlphaFoldDB" id="A0A814WDD4"/>
<feature type="compositionally biased region" description="Basic residues" evidence="1">
    <location>
        <begin position="89"/>
        <end position="98"/>
    </location>
</feature>
<dbReference type="Gene3D" id="3.60.10.10">
    <property type="entry name" value="Endonuclease/exonuclease/phosphatase"/>
    <property type="match status" value="1"/>
</dbReference>
<dbReference type="SUPFAM" id="SSF56219">
    <property type="entry name" value="DNase I-like"/>
    <property type="match status" value="1"/>
</dbReference>
<gene>
    <name evidence="3" type="ORF">CJN711_LOCUS12097</name>
</gene>
<name>A0A814WDD4_9BILA</name>
<organism evidence="3 4">
    <name type="scientific">Rotaria magnacalcarata</name>
    <dbReference type="NCBI Taxonomy" id="392030"/>
    <lineage>
        <taxon>Eukaryota</taxon>
        <taxon>Metazoa</taxon>
        <taxon>Spiralia</taxon>
        <taxon>Gnathifera</taxon>
        <taxon>Rotifera</taxon>
        <taxon>Eurotatoria</taxon>
        <taxon>Bdelloidea</taxon>
        <taxon>Philodinida</taxon>
        <taxon>Philodinidae</taxon>
        <taxon>Rotaria</taxon>
    </lineage>
</organism>
<reference evidence="3" key="1">
    <citation type="submission" date="2021-02" db="EMBL/GenBank/DDBJ databases">
        <authorList>
            <person name="Nowell W R."/>
        </authorList>
    </citation>
    <scope>NUCLEOTIDE SEQUENCE</scope>
</reference>
<dbReference type="Pfam" id="PF14529">
    <property type="entry name" value="Exo_endo_phos_2"/>
    <property type="match status" value="1"/>
</dbReference>
<feature type="domain" description="Endonuclease/exonuclease/phosphatase" evidence="2">
    <location>
        <begin position="700"/>
        <end position="801"/>
    </location>
</feature>
<comment type="caution">
    <text evidence="3">The sequence shown here is derived from an EMBL/GenBank/DDBJ whole genome shotgun (WGS) entry which is preliminary data.</text>
</comment>
<evidence type="ECO:0000313" key="4">
    <source>
        <dbReference type="Proteomes" id="UP000663855"/>
    </source>
</evidence>
<proteinExistence type="predicted"/>
<evidence type="ECO:0000256" key="1">
    <source>
        <dbReference type="SAM" id="MobiDB-lite"/>
    </source>
</evidence>
<dbReference type="InterPro" id="IPR005135">
    <property type="entry name" value="Endo/exonuclease/phosphatase"/>
</dbReference>
<protein>
    <recommendedName>
        <fullName evidence="2">Endonuclease/exonuclease/phosphatase domain-containing protein</fullName>
    </recommendedName>
</protein>
<evidence type="ECO:0000259" key="2">
    <source>
        <dbReference type="Pfam" id="PF14529"/>
    </source>
</evidence>
<feature type="region of interest" description="Disordered" evidence="1">
    <location>
        <begin position="69"/>
        <end position="115"/>
    </location>
</feature>
<dbReference type="GO" id="GO:0003824">
    <property type="term" value="F:catalytic activity"/>
    <property type="evidence" value="ECO:0007669"/>
    <property type="project" value="InterPro"/>
</dbReference>
<dbReference type="InterPro" id="IPR036691">
    <property type="entry name" value="Endo/exonu/phosph_ase_sf"/>
</dbReference>
<sequence>MTNRVINYSGYMSNEQSILRQQSKHNNKSSNEQVDRIFRFISEYPEAVLNIHQYIQTNYINKQQINEQISSMPKRSRPLDESGGSNGAGRRRRQRKKFQHDQDQDNDNENEFSDSQRMMTSELQTGESALTTTNQRITTENTNKLKRISFDQLKHAVSSNLPCFHVQWPADTDRKNIPSAICASELITKELKTNGVIFNGFTLVGWAGKRLKLGVNNKVDYATLATTDKWPLKINEIDIEVIKPKYTPDAFTLVVRYVPQELDEKFVENEIQRTIASASRIKRIQYNYHRKLNDYRFEVKDYQEYCSILKLGRIAIGYSWLSITPFYPGNRLTYCTKCWCIGHLRNNCNSLPKCRICLETFTENTSHSLDAQCQVIQDYKQRLKDEVDEAIKSGKLQRVIPKEQAPTFELNEQDFPSLGTNINKNPSTGYISQNLVTRPPITTTTTGGSEMLIGNINNNVMKLVDSMSRLEGKVDQVKSDLKVASLDIQLHQAVLADTIEIMKEFIQKFIPQSLTYNKTDRASLIPMAQQLFNRFSYAAINLKEEFEANRKISRSSTYTSSNNIEQPDYSLVSSILDEWFTSRTLNLVLHQWESLGPGNLTHRNENLKILGYNVQGWGTRALEAIDIAYTVQASICVFTEVGETWNTYQVPNFNTFFQKGTNKNGGVCIAVGKHLKVACIETSIPNTVIIDIIGLSEPLRIIGIYWPNSQQRELDDINPYIIDGTIITGDLNATVKEWNSPLTDKRGAIVKEWSEENNLQYIPSTSHTSKRSLRNIDLSFSNRIDISSETLHLGTSDHWPTLLSCGSVSFKTNSLFPHTNWRAYEAVLVLLQSFWEKEQKMNSVDEWYNQYIRFIAAVKNRVTHWIDREKYRPSLPCGIIEKLKETRKIRNKYYHLRQKGMLCEETRVLLRVMNREVNTLICKYKAERWQNFLSDIQTTYDNKDNAFWRHLSNIYKTRSLPFYKLAANNRILSSHQEITEELQQYYSD</sequence>
<dbReference type="Proteomes" id="UP000663855">
    <property type="component" value="Unassembled WGS sequence"/>
</dbReference>